<dbReference type="AlphaFoldDB" id="A0A7K3LSX0"/>
<reference evidence="3 4" key="1">
    <citation type="submission" date="2020-01" db="EMBL/GenBank/DDBJ databases">
        <title>Investigation of new actinobacteria for the biodesulphurisation of diesel fuel.</title>
        <authorList>
            <person name="Athi Narayanan S.M."/>
        </authorList>
    </citation>
    <scope>NUCLEOTIDE SEQUENCE [LARGE SCALE GENOMIC DNA]</scope>
    <source>
        <strain evidence="3 4">213E</strain>
    </source>
</reference>
<keyword evidence="2" id="KW-1133">Transmembrane helix</keyword>
<evidence type="ECO:0000313" key="3">
    <source>
        <dbReference type="EMBL" id="NDK90627.1"/>
    </source>
</evidence>
<evidence type="ECO:0000313" key="4">
    <source>
        <dbReference type="Proteomes" id="UP000466307"/>
    </source>
</evidence>
<gene>
    <name evidence="3" type="ORF">GYA93_13710</name>
</gene>
<keyword evidence="4" id="KW-1185">Reference proteome</keyword>
<feature type="compositionally biased region" description="Basic and acidic residues" evidence="1">
    <location>
        <begin position="73"/>
        <end position="95"/>
    </location>
</feature>
<protein>
    <recommendedName>
        <fullName evidence="5">SPOR domain-containing protein</fullName>
    </recommendedName>
</protein>
<dbReference type="RefSeq" id="WP_059036735.1">
    <property type="nucleotide sequence ID" value="NZ_JAADZU010000043.1"/>
</dbReference>
<feature type="region of interest" description="Disordered" evidence="1">
    <location>
        <begin position="53"/>
        <end position="100"/>
    </location>
</feature>
<keyword evidence="2" id="KW-0472">Membrane</keyword>
<keyword evidence="2" id="KW-0812">Transmembrane</keyword>
<name>A0A7K3LSX0_9ACTN</name>
<dbReference type="Proteomes" id="UP000466307">
    <property type="component" value="Unassembled WGS sequence"/>
</dbReference>
<feature type="transmembrane region" description="Helical" evidence="2">
    <location>
        <begin position="6"/>
        <end position="29"/>
    </location>
</feature>
<accession>A0A7K3LSX0</accession>
<comment type="caution">
    <text evidence="3">The sequence shown here is derived from an EMBL/GenBank/DDBJ whole genome shotgun (WGS) entry which is preliminary data.</text>
</comment>
<sequence>MTPRSQWVLPVVIGSVIGVIVIVAVIFGVRWSRSTWGDSVATGTTSPTTVTSVVTQTTTVARSTTRTPGSRTTEPRTTESRTTPERETTGAERTTRPAPVPPVASAHWYAQFGAFDDYDNAVAVRDEHYGSLILPGEMLGSPARYVVARPATSQAVAQQVCDHFSTGHCLVKERW</sequence>
<feature type="compositionally biased region" description="Low complexity" evidence="1">
    <location>
        <begin position="53"/>
        <end position="72"/>
    </location>
</feature>
<evidence type="ECO:0000256" key="1">
    <source>
        <dbReference type="SAM" id="MobiDB-lite"/>
    </source>
</evidence>
<dbReference type="EMBL" id="JAADZU010000043">
    <property type="protein sequence ID" value="NDK90627.1"/>
    <property type="molecule type" value="Genomic_DNA"/>
</dbReference>
<evidence type="ECO:0008006" key="5">
    <source>
        <dbReference type="Google" id="ProtNLM"/>
    </source>
</evidence>
<organism evidence="3 4">
    <name type="scientific">Gordonia desulfuricans</name>
    <dbReference type="NCBI Taxonomy" id="89051"/>
    <lineage>
        <taxon>Bacteria</taxon>
        <taxon>Bacillati</taxon>
        <taxon>Actinomycetota</taxon>
        <taxon>Actinomycetes</taxon>
        <taxon>Mycobacteriales</taxon>
        <taxon>Gordoniaceae</taxon>
        <taxon>Gordonia</taxon>
    </lineage>
</organism>
<proteinExistence type="predicted"/>
<evidence type="ECO:0000256" key="2">
    <source>
        <dbReference type="SAM" id="Phobius"/>
    </source>
</evidence>